<keyword evidence="5" id="KW-0560">Oxidoreductase</keyword>
<organism evidence="5 6">
    <name type="scientific">Hallella multisaccharivorax DSM 17128</name>
    <dbReference type="NCBI Taxonomy" id="688246"/>
    <lineage>
        <taxon>Bacteria</taxon>
        <taxon>Pseudomonadati</taxon>
        <taxon>Bacteroidota</taxon>
        <taxon>Bacteroidia</taxon>
        <taxon>Bacteroidales</taxon>
        <taxon>Prevotellaceae</taxon>
        <taxon>Hallella</taxon>
    </lineage>
</organism>
<proteinExistence type="predicted"/>
<evidence type="ECO:0000256" key="2">
    <source>
        <dbReference type="ARBA" id="ARBA00022840"/>
    </source>
</evidence>
<dbReference type="NCBIfam" id="TIGR02487">
    <property type="entry name" value="NrdD"/>
    <property type="match status" value="1"/>
</dbReference>
<dbReference type="GO" id="GO:0031250">
    <property type="term" value="C:anaerobic ribonucleoside-triphosphate reductase complex"/>
    <property type="evidence" value="ECO:0007669"/>
    <property type="project" value="TreeGrafter"/>
</dbReference>
<dbReference type="EMBL" id="GL945017">
    <property type="protein sequence ID" value="EGN57827.1"/>
    <property type="molecule type" value="Genomic_DNA"/>
</dbReference>
<dbReference type="Pfam" id="PF03477">
    <property type="entry name" value="ATP-cone"/>
    <property type="match status" value="1"/>
</dbReference>
<dbReference type="STRING" id="688246.Premu_2458"/>
<dbReference type="PROSITE" id="PS51161">
    <property type="entry name" value="ATP_CONE"/>
    <property type="match status" value="1"/>
</dbReference>
<dbReference type="GO" id="GO:0005524">
    <property type="term" value="F:ATP binding"/>
    <property type="evidence" value="ECO:0007669"/>
    <property type="project" value="UniProtKB-UniRule"/>
</dbReference>
<dbReference type="PANTHER" id="PTHR21075:SF0">
    <property type="entry name" value="ANAEROBIC RIBONUCLEOSIDE-TRIPHOSPHATE REDUCTASE"/>
    <property type="match status" value="1"/>
</dbReference>
<dbReference type="GO" id="GO:0009265">
    <property type="term" value="P:2'-deoxyribonucleotide biosynthetic process"/>
    <property type="evidence" value="ECO:0007669"/>
    <property type="project" value="TreeGrafter"/>
</dbReference>
<name>F8NAE7_9BACT</name>
<sequence length="801" mass="91023">MIQVKKRDGKVVPFDLTKIQVAILKDLNAIGHEGDNEETAKKYADKVFALCEEKYLPTTEIFEIENIQDTVVEVLAKEGETRAVIAYCEYRYQHKLEREQRVKRVYEEKLMAKNVVNQNANIDEYSGGGRSGEAANVYEKQYALDHCMSDMARRNHENNEIYIHDLNKYAIGFHNCLSIPFDDLLSKGFHTRQGDVRPAGSLNTAMQLVAVIFQLQSLDQFGGVSATHLDWTMVPYFRKSFFKHYITAWAKDQQEFADTDFLSLYDETYRDNVGVTRSAFEHWSDIVKESFFAKTRLTKGDFTLANKEHLDPKYYNSALCDTIQELHQAVEAMYHNLNTLQSRSGDQLPFTSINYGTCTLEEGRLVTRSLLLGSLEGIGFHHNTPIFPCGIFQYMKGVNDKPGTPNYDLKQLALRSTSQRLYPNYANVNWSGNANFDLKDPRTYFSTMGCRTANGWDINGLGQLKDGRGNICPTTIIMPTLAMEAGRDVEKFMKLLDQKIHEAKDMLIERFNWICSQDPKTAPFMWDNHTMAGYIPEEGIRSAMKHGTLAMGQLGLAETLQLLIGCNHTQPKGMALAKRIEQLFNARCAEFKKQYKLNFGVYYTPAENLCYTAMNKFKAKYGIIKNVSDRDYFTNSIHVPVWEQMTPFEKIDIESQLTGYSSAGCITYVELPSTTKHNVGALEKIIDYAMDKDIPYFAINVPNDTCMDCGYTDEINDACPICGSTNIRRLRRVTGYLTTDYHNFNLGKQAEVGDRVKHIRSFVNTARANETKNVEKTVCQACGAESITDKNKKVAAPMPNI</sequence>
<dbReference type="RefSeq" id="WP_007575647.1">
    <property type="nucleotide sequence ID" value="NZ_BPTS01000002.1"/>
</dbReference>
<feature type="domain" description="ATP-cone" evidence="4">
    <location>
        <begin position="2"/>
        <end position="98"/>
    </location>
</feature>
<evidence type="ECO:0000313" key="5">
    <source>
        <dbReference type="EMBL" id="EGN57827.1"/>
    </source>
</evidence>
<evidence type="ECO:0000256" key="1">
    <source>
        <dbReference type="ARBA" id="ARBA00022741"/>
    </source>
</evidence>
<dbReference type="eggNOG" id="COG1328">
    <property type="taxonomic scope" value="Bacteria"/>
</dbReference>
<gene>
    <name evidence="5" type="ORF">Premu_2458</name>
</gene>
<dbReference type="GO" id="GO:0006260">
    <property type="term" value="P:DNA replication"/>
    <property type="evidence" value="ECO:0007669"/>
    <property type="project" value="InterPro"/>
</dbReference>
<reference evidence="6" key="1">
    <citation type="journal article" date="2011" name="Stand. Genomic Sci.">
        <title>Non-contiguous finished genome sequence of the opportunistic oral pathogen Prevotella multisaccharivorax type strain (PPPA20).</title>
        <authorList>
            <person name="Pati A."/>
            <person name="Gronow S."/>
            <person name="Lu M."/>
            <person name="Lapidus A."/>
            <person name="Nolan M."/>
            <person name="Lucas S."/>
            <person name="Hammon N."/>
            <person name="Deshpande S."/>
            <person name="Cheng J.F."/>
            <person name="Tapia R."/>
            <person name="Han C."/>
            <person name="Goodwin L."/>
            <person name="Pitluck S."/>
            <person name="Liolios K."/>
            <person name="Pagani I."/>
            <person name="Mavromatis K."/>
            <person name="Mikhailova N."/>
            <person name="Huntemann M."/>
            <person name="Chen A."/>
            <person name="Palaniappan K."/>
            <person name="Land M."/>
            <person name="Hauser L."/>
            <person name="Detter J.C."/>
            <person name="Brambilla E.M."/>
            <person name="Rohde M."/>
            <person name="Goker M."/>
            <person name="Woyke T."/>
            <person name="Bristow J."/>
            <person name="Eisen J.A."/>
            <person name="Markowitz V."/>
            <person name="Hugenholtz P."/>
            <person name="Kyrpides N.C."/>
            <person name="Klenk H.P."/>
            <person name="Ivanova N."/>
        </authorList>
    </citation>
    <scope>NUCLEOTIDE SEQUENCE [LARGE SCALE GENOMIC DNA]</scope>
    <source>
        <strain evidence="6">DSM 17128</strain>
    </source>
</reference>
<dbReference type="GO" id="GO:0004748">
    <property type="term" value="F:ribonucleoside-diphosphate reductase activity, thioredoxin disulfide as acceptor"/>
    <property type="evidence" value="ECO:0007669"/>
    <property type="project" value="TreeGrafter"/>
</dbReference>
<dbReference type="OrthoDB" id="9804622at2"/>
<dbReference type="PANTHER" id="PTHR21075">
    <property type="entry name" value="ANAEROBIC RIBONUCLEOSIDE-TRIPHOSPHATE REDUCTASE"/>
    <property type="match status" value="1"/>
</dbReference>
<protein>
    <submittedName>
        <fullName evidence="5">Anaerobic ribonucleoside-triphosphate reductase</fullName>
        <ecNumber evidence="5">1.17.4.2</ecNumber>
    </submittedName>
</protein>
<dbReference type="Pfam" id="PF13597">
    <property type="entry name" value="NRDD"/>
    <property type="match status" value="1"/>
</dbReference>
<dbReference type="InterPro" id="IPR012833">
    <property type="entry name" value="NrdD"/>
</dbReference>
<dbReference type="AlphaFoldDB" id="F8NAE7"/>
<dbReference type="Gene3D" id="3.20.70.20">
    <property type="match status" value="1"/>
</dbReference>
<accession>F8NAE7</accession>
<dbReference type="SUPFAM" id="SSF51998">
    <property type="entry name" value="PFL-like glycyl radical enzymes"/>
    <property type="match status" value="1"/>
</dbReference>
<keyword evidence="2 3" id="KW-0067">ATP-binding</keyword>
<dbReference type="HOGENOM" id="CLU_002707_2_1_10"/>
<dbReference type="Proteomes" id="UP000002772">
    <property type="component" value="Unassembled WGS sequence"/>
</dbReference>
<keyword evidence="1 3" id="KW-0547">Nucleotide-binding</keyword>
<keyword evidence="6" id="KW-1185">Reference proteome</keyword>
<dbReference type="GO" id="GO:0008998">
    <property type="term" value="F:ribonucleoside-triphosphate reductase (thioredoxin) activity"/>
    <property type="evidence" value="ECO:0007669"/>
    <property type="project" value="UniProtKB-EC"/>
</dbReference>
<dbReference type="EC" id="1.17.4.2" evidence="5"/>
<evidence type="ECO:0000313" key="6">
    <source>
        <dbReference type="Proteomes" id="UP000002772"/>
    </source>
</evidence>
<evidence type="ECO:0000256" key="3">
    <source>
        <dbReference type="PROSITE-ProRule" id="PRU00492"/>
    </source>
</evidence>
<dbReference type="InterPro" id="IPR005144">
    <property type="entry name" value="ATP-cone_dom"/>
</dbReference>
<evidence type="ECO:0000259" key="4">
    <source>
        <dbReference type="PROSITE" id="PS51161"/>
    </source>
</evidence>